<sequence>MTIAERIIYLRREKGYSTNKLAQLAEIGQATLREIEIGKKSPNITTLEKICKALEISLADFFTLESDTITINHNNDEMDDLPEHIKQEIDLIKEFVLFKHGIKKPGIDK</sequence>
<organism evidence="3 4">
    <name type="scientific">Methylomusa anaerophila</name>
    <dbReference type="NCBI Taxonomy" id="1930071"/>
    <lineage>
        <taxon>Bacteria</taxon>
        <taxon>Bacillati</taxon>
        <taxon>Bacillota</taxon>
        <taxon>Negativicutes</taxon>
        <taxon>Selenomonadales</taxon>
        <taxon>Sporomusaceae</taxon>
        <taxon>Methylomusa</taxon>
    </lineage>
</organism>
<dbReference type="EMBL" id="AP018449">
    <property type="protein sequence ID" value="BBB92699.1"/>
    <property type="molecule type" value="Genomic_DNA"/>
</dbReference>
<reference evidence="3 4" key="1">
    <citation type="journal article" date="2018" name="Int. J. Syst. Evol. Microbiol.">
        <title>Methylomusa anaerophila gen. nov., sp. nov., an anaerobic methanol-utilizing bacterium isolated from a microbial fuel cell.</title>
        <authorList>
            <person name="Amano N."/>
            <person name="Yamamuro A."/>
            <person name="Miyahara M."/>
            <person name="Kouzuma A."/>
            <person name="Abe T."/>
            <person name="Watanabe K."/>
        </authorList>
    </citation>
    <scope>NUCLEOTIDE SEQUENCE [LARGE SCALE GENOMIC DNA]</scope>
    <source>
        <strain evidence="3 4">MMFC1</strain>
    </source>
</reference>
<evidence type="ECO:0000313" key="4">
    <source>
        <dbReference type="Proteomes" id="UP000276437"/>
    </source>
</evidence>
<dbReference type="PROSITE" id="PS50943">
    <property type="entry name" value="HTH_CROC1"/>
    <property type="match status" value="1"/>
</dbReference>
<dbReference type="PANTHER" id="PTHR46797:SF1">
    <property type="entry name" value="METHYLPHOSPHONATE SYNTHASE"/>
    <property type="match status" value="1"/>
</dbReference>
<dbReference type="OrthoDB" id="9781521at2"/>
<feature type="domain" description="HTH cro/C1-type" evidence="2">
    <location>
        <begin position="7"/>
        <end position="61"/>
    </location>
</feature>
<dbReference type="GO" id="GO:0003677">
    <property type="term" value="F:DNA binding"/>
    <property type="evidence" value="ECO:0007669"/>
    <property type="project" value="UniProtKB-KW"/>
</dbReference>
<accession>A0A348ANQ1</accession>
<dbReference type="Gene3D" id="1.10.260.40">
    <property type="entry name" value="lambda repressor-like DNA-binding domains"/>
    <property type="match status" value="1"/>
</dbReference>
<evidence type="ECO:0000259" key="2">
    <source>
        <dbReference type="PROSITE" id="PS50943"/>
    </source>
</evidence>
<dbReference type="CDD" id="cd00093">
    <property type="entry name" value="HTH_XRE"/>
    <property type="match status" value="1"/>
</dbReference>
<evidence type="ECO:0000256" key="1">
    <source>
        <dbReference type="ARBA" id="ARBA00023125"/>
    </source>
</evidence>
<dbReference type="InterPro" id="IPR010982">
    <property type="entry name" value="Lambda_DNA-bd_dom_sf"/>
</dbReference>
<keyword evidence="1" id="KW-0238">DNA-binding</keyword>
<dbReference type="GO" id="GO:0005829">
    <property type="term" value="C:cytosol"/>
    <property type="evidence" value="ECO:0007669"/>
    <property type="project" value="TreeGrafter"/>
</dbReference>
<name>A0A348ANQ1_9FIRM</name>
<proteinExistence type="predicted"/>
<dbReference type="InterPro" id="IPR001387">
    <property type="entry name" value="Cro/C1-type_HTH"/>
</dbReference>
<dbReference type="PANTHER" id="PTHR46797">
    <property type="entry name" value="HTH-TYPE TRANSCRIPTIONAL REGULATOR"/>
    <property type="match status" value="1"/>
</dbReference>
<gene>
    <name evidence="3" type="primary">puuR_2</name>
    <name evidence="3" type="ORF">MAMMFC1_03394</name>
</gene>
<dbReference type="Pfam" id="PF13443">
    <property type="entry name" value="HTH_26"/>
    <property type="match status" value="1"/>
</dbReference>
<dbReference type="SMART" id="SM00530">
    <property type="entry name" value="HTH_XRE"/>
    <property type="match status" value="1"/>
</dbReference>
<dbReference type="KEGG" id="mana:MAMMFC1_03394"/>
<dbReference type="Proteomes" id="UP000276437">
    <property type="component" value="Chromosome"/>
</dbReference>
<dbReference type="GO" id="GO:0003700">
    <property type="term" value="F:DNA-binding transcription factor activity"/>
    <property type="evidence" value="ECO:0007669"/>
    <property type="project" value="TreeGrafter"/>
</dbReference>
<evidence type="ECO:0000313" key="3">
    <source>
        <dbReference type="EMBL" id="BBB92699.1"/>
    </source>
</evidence>
<dbReference type="SUPFAM" id="SSF47413">
    <property type="entry name" value="lambda repressor-like DNA-binding domains"/>
    <property type="match status" value="1"/>
</dbReference>
<protein>
    <submittedName>
        <fullName evidence="3">HTH-type transcriptional regulator PuuR</fullName>
    </submittedName>
</protein>
<dbReference type="InterPro" id="IPR050807">
    <property type="entry name" value="TransReg_Diox_bact_type"/>
</dbReference>
<dbReference type="RefSeq" id="WP_126309634.1">
    <property type="nucleotide sequence ID" value="NZ_AP018449.1"/>
</dbReference>
<dbReference type="AlphaFoldDB" id="A0A348ANQ1"/>
<keyword evidence="4" id="KW-1185">Reference proteome</keyword>